<proteinExistence type="predicted"/>
<dbReference type="GeneID" id="110785143"/>
<feature type="compositionally biased region" description="Polar residues" evidence="1">
    <location>
        <begin position="742"/>
        <end position="751"/>
    </location>
</feature>
<reference evidence="4" key="1">
    <citation type="journal article" date="2021" name="Nat. Commun.">
        <title>Genomic analyses provide insights into spinach domestication and the genetic basis of agronomic traits.</title>
        <authorList>
            <person name="Cai X."/>
            <person name="Sun X."/>
            <person name="Xu C."/>
            <person name="Sun H."/>
            <person name="Wang X."/>
            <person name="Ge C."/>
            <person name="Zhang Z."/>
            <person name="Wang Q."/>
            <person name="Fei Z."/>
            <person name="Jiao C."/>
            <person name="Wang Q."/>
        </authorList>
    </citation>
    <scope>NUCLEOTIDE SEQUENCE [LARGE SCALE GENOMIC DNA]</scope>
    <source>
        <strain evidence="4">cv. Varoflay</strain>
    </source>
</reference>
<dbReference type="PANTHER" id="PTHR45979">
    <property type="entry name" value="PAP/OAS1 SUBSTRATE-BINDING DOMAIN SUPERFAMILY"/>
    <property type="match status" value="1"/>
</dbReference>
<dbReference type="Proteomes" id="UP000813463">
    <property type="component" value="Chromosome 5"/>
</dbReference>
<reference evidence="5" key="2">
    <citation type="submission" date="2025-08" db="UniProtKB">
        <authorList>
            <consortium name="RefSeq"/>
        </authorList>
    </citation>
    <scope>IDENTIFICATION</scope>
    <source>
        <tissue evidence="5">Leaf</tissue>
    </source>
</reference>
<dbReference type="Gene3D" id="3.30.460.10">
    <property type="entry name" value="Beta Polymerase, domain 2"/>
    <property type="match status" value="1"/>
</dbReference>
<evidence type="ECO:0008006" key="6">
    <source>
        <dbReference type="Google" id="ProtNLM"/>
    </source>
</evidence>
<protein>
    <recommendedName>
        <fullName evidence="6">Polymerase nucleotidyl transferase domain-containing protein</fullName>
    </recommendedName>
</protein>
<evidence type="ECO:0000313" key="5">
    <source>
        <dbReference type="RefSeq" id="XP_021845279.1"/>
    </source>
</evidence>
<accession>A0A9R0I9R3</accession>
<name>A0A9R0I9R3_SPIOL</name>
<dbReference type="AlphaFoldDB" id="A0A9R0I9R3"/>
<dbReference type="SUPFAM" id="SSF81301">
    <property type="entry name" value="Nucleotidyltransferase"/>
    <property type="match status" value="1"/>
</dbReference>
<evidence type="ECO:0000313" key="4">
    <source>
        <dbReference type="Proteomes" id="UP000813463"/>
    </source>
</evidence>
<dbReference type="InterPro" id="IPR058920">
    <property type="entry name" value="PAP-OAS1-bd-rel"/>
</dbReference>
<dbReference type="InterPro" id="IPR043519">
    <property type="entry name" value="NT_sf"/>
</dbReference>
<dbReference type="FunFam" id="1.10.1410.10:FF:000013">
    <property type="entry name" value="PAP/OAS1 substrate-binding domain superfamily"/>
    <property type="match status" value="1"/>
</dbReference>
<dbReference type="InterPro" id="IPR058921">
    <property type="entry name" value="PAP/OAS1-rel"/>
</dbReference>
<feature type="region of interest" description="Disordered" evidence="1">
    <location>
        <begin position="737"/>
        <end position="788"/>
    </location>
</feature>
<dbReference type="Gene3D" id="1.10.1410.10">
    <property type="match status" value="1"/>
</dbReference>
<feature type="region of interest" description="Disordered" evidence="1">
    <location>
        <begin position="1"/>
        <end position="23"/>
    </location>
</feature>
<organism evidence="4 5">
    <name type="scientific">Spinacia oleracea</name>
    <name type="common">Spinach</name>
    <dbReference type="NCBI Taxonomy" id="3562"/>
    <lineage>
        <taxon>Eukaryota</taxon>
        <taxon>Viridiplantae</taxon>
        <taxon>Streptophyta</taxon>
        <taxon>Embryophyta</taxon>
        <taxon>Tracheophyta</taxon>
        <taxon>Spermatophyta</taxon>
        <taxon>Magnoliopsida</taxon>
        <taxon>eudicotyledons</taxon>
        <taxon>Gunneridae</taxon>
        <taxon>Pentapetalae</taxon>
        <taxon>Caryophyllales</taxon>
        <taxon>Chenopodiaceae</taxon>
        <taxon>Chenopodioideae</taxon>
        <taxon>Anserineae</taxon>
        <taxon>Spinacia</taxon>
    </lineage>
</organism>
<dbReference type="Pfam" id="PF26180">
    <property type="entry name" value="PAP-OAS1"/>
    <property type="match status" value="1"/>
</dbReference>
<dbReference type="Pfam" id="PF22600">
    <property type="entry name" value="MTPAP-like_central"/>
    <property type="match status" value="1"/>
</dbReference>
<gene>
    <name evidence="5" type="primary">LOC110785143</name>
</gene>
<dbReference type="InterPro" id="IPR054708">
    <property type="entry name" value="MTPAP-like_central"/>
</dbReference>
<evidence type="ECO:0000259" key="2">
    <source>
        <dbReference type="Pfam" id="PF22600"/>
    </source>
</evidence>
<keyword evidence="4" id="KW-1185">Reference proteome</keyword>
<dbReference type="RefSeq" id="XP_021845279.1">
    <property type="nucleotide sequence ID" value="XM_021989587.2"/>
</dbReference>
<sequence length="871" mass="97305">MGDFREPNGVVLEESPVSSSSSLSTFSPEVWARAEQATDEIIRQVQPTVVSEERRRDVVDYVQRLFKGYLGCEIFPFGSVPLKTYLPDGDIDLTAFCGFNLEEAFAKDVFSVLEAEDHNPASEFVVKDVQYIRAEVKLVKCLVQNIVVDISFNQIGGLCALCFLEEVDRLIGKDHLFKRSIILIKAWCYYESRILGAHHGLISTYALETLVLYIFHLFHSSLSGPLAVLHKFLDYFSKFDWENLCVSLSGPVHVSTLPEIVAESPKSSGDDLLLSDEFMRECVKKFSVPSRGNETNYRIFMQKHLNIVDPLKENNNLGRSVSKGNFFRIRSAFSYGARKLGQILLQPEESIAEEVRKFFTNTLDRHGKGQRPDVQDLLLTSGCNGFVPERFISEAESSLDDTCVVEEISVDFSNQSSEYSLGSRETRHGVVSSFRKPGAYLEGTEIEHHRGIDGAVPFRTLPEAQYSEDELPASASHGSDDAIHHSTYGIQDLRITEHSDKPSAYLEEDKESPLQNVDHAPSLILSHPLENGKMENGDLGDEQPTESSLFTLGRKVNGRPHTCHDGRNFTSGEQENSHLCNILDSNSSYSSMNANANANANCFRNSHSVYRNSHSLTAGNHETVKIHPDLSGDVDSHLENLGYGRWWYDHGLQMTTPPIHLTLPPMFQPKNPWDAVRQSVQFRRDVVPQMNVSRPPFFPMNSPVVHGAFNVDEMTKARGTGTYFPITNHHSYRERPYLKGKSQGQLKSPRTNGRGPGYLDRNPHVQSPGRHGPHGVGRPKSSDSFEISPRGKVYKEVNGFSHTSEKAIDFVAPGNPPLEAAFQETESCGPLDSVPSPGSQNGESVFVVNDDRLSLQAYHLKDDEDFPPLSI</sequence>
<dbReference type="CDD" id="cd05402">
    <property type="entry name" value="NT_PAP_TUTase"/>
    <property type="match status" value="1"/>
</dbReference>
<dbReference type="PANTHER" id="PTHR45979:SF2">
    <property type="entry name" value="PAP_OAS1 SUBSTRATE-BINDING DOMAIN SUPERFAMILY"/>
    <property type="match status" value="1"/>
</dbReference>
<evidence type="ECO:0000256" key="1">
    <source>
        <dbReference type="SAM" id="MobiDB-lite"/>
    </source>
</evidence>
<feature type="domain" description="Poly(A) RNA polymerase mitochondrial-like central palm" evidence="2">
    <location>
        <begin position="38"/>
        <end position="158"/>
    </location>
</feature>
<evidence type="ECO:0000259" key="3">
    <source>
        <dbReference type="Pfam" id="PF26180"/>
    </source>
</evidence>
<feature type="compositionally biased region" description="Low complexity" evidence="1">
    <location>
        <begin position="10"/>
        <end position="23"/>
    </location>
</feature>
<dbReference type="KEGG" id="soe:110785143"/>
<dbReference type="SUPFAM" id="SSF81631">
    <property type="entry name" value="PAP/OAS1 substrate-binding domain"/>
    <property type="match status" value="1"/>
</dbReference>
<dbReference type="OrthoDB" id="273917at2759"/>
<feature type="domain" description="PAP/OAS1 substrate-binding-related" evidence="3">
    <location>
        <begin position="171"/>
        <end position="363"/>
    </location>
</feature>